<proteinExistence type="predicted"/>
<protein>
    <submittedName>
        <fullName evidence="1">Uncharacterized protein</fullName>
    </submittedName>
</protein>
<accession>A0AAE0BYE2</accession>
<name>A0AAE0BYE2_9CHLO</name>
<organism evidence="1 2">
    <name type="scientific">Cymbomonas tetramitiformis</name>
    <dbReference type="NCBI Taxonomy" id="36881"/>
    <lineage>
        <taxon>Eukaryota</taxon>
        <taxon>Viridiplantae</taxon>
        <taxon>Chlorophyta</taxon>
        <taxon>Pyramimonadophyceae</taxon>
        <taxon>Pyramimonadales</taxon>
        <taxon>Pyramimonadaceae</taxon>
        <taxon>Cymbomonas</taxon>
    </lineage>
</organism>
<evidence type="ECO:0000313" key="2">
    <source>
        <dbReference type="Proteomes" id="UP001190700"/>
    </source>
</evidence>
<dbReference type="AlphaFoldDB" id="A0AAE0BYE2"/>
<dbReference type="EMBL" id="LGRX02031042">
    <property type="protein sequence ID" value="KAK3245071.1"/>
    <property type="molecule type" value="Genomic_DNA"/>
</dbReference>
<gene>
    <name evidence="1" type="ORF">CYMTET_45342</name>
</gene>
<sequence length="91" mass="9877">MSLVGPLHSHLITFLQLNVDVGNVSLTGPFHSHLITSLQLVAFTRVVDGDRSLSWWALVGAVFGVASSFKRPEKKDAILAIHSLICLPISE</sequence>
<dbReference type="Proteomes" id="UP001190700">
    <property type="component" value="Unassembled WGS sequence"/>
</dbReference>
<keyword evidence="2" id="KW-1185">Reference proteome</keyword>
<comment type="caution">
    <text evidence="1">The sequence shown here is derived from an EMBL/GenBank/DDBJ whole genome shotgun (WGS) entry which is preliminary data.</text>
</comment>
<evidence type="ECO:0000313" key="1">
    <source>
        <dbReference type="EMBL" id="KAK3245071.1"/>
    </source>
</evidence>
<reference evidence="1 2" key="1">
    <citation type="journal article" date="2015" name="Genome Biol. Evol.">
        <title>Comparative Genomics of a Bacterivorous Green Alga Reveals Evolutionary Causalities and Consequences of Phago-Mixotrophic Mode of Nutrition.</title>
        <authorList>
            <person name="Burns J.A."/>
            <person name="Paasch A."/>
            <person name="Narechania A."/>
            <person name="Kim E."/>
        </authorList>
    </citation>
    <scope>NUCLEOTIDE SEQUENCE [LARGE SCALE GENOMIC DNA]</scope>
    <source>
        <strain evidence="1 2">PLY_AMNH</strain>
    </source>
</reference>